<gene>
    <name evidence="10" type="ORF">S101258_01465</name>
</gene>
<evidence type="ECO:0000256" key="8">
    <source>
        <dbReference type="ARBA" id="ARBA00023136"/>
    </source>
</evidence>
<dbReference type="InterPro" id="IPR004700">
    <property type="entry name" value="PTS_IIC_man"/>
</dbReference>
<feature type="transmembrane region" description="Helical" evidence="9">
    <location>
        <begin position="29"/>
        <end position="60"/>
    </location>
</feature>
<dbReference type="NCBIfam" id="NF007289">
    <property type="entry name" value="PRK09757.1"/>
    <property type="match status" value="1"/>
</dbReference>
<feature type="transmembrane region" description="Helical" evidence="9">
    <location>
        <begin position="140"/>
        <end position="163"/>
    </location>
</feature>
<comment type="caution">
    <text evidence="10">The sequence shown here is derived from an EMBL/GenBank/DDBJ whole genome shotgun (WGS) entry which is preliminary data.</text>
</comment>
<feature type="transmembrane region" description="Helical" evidence="9">
    <location>
        <begin position="175"/>
        <end position="197"/>
    </location>
</feature>
<dbReference type="GO" id="GO:0005886">
    <property type="term" value="C:plasma membrane"/>
    <property type="evidence" value="ECO:0007669"/>
    <property type="project" value="UniProtKB-SubCell"/>
</dbReference>
<evidence type="ECO:0000256" key="6">
    <source>
        <dbReference type="ARBA" id="ARBA00022692"/>
    </source>
</evidence>
<keyword evidence="3" id="KW-1003">Cell membrane</keyword>
<keyword evidence="5" id="KW-0598">Phosphotransferase system</keyword>
<feature type="transmembrane region" description="Helical" evidence="9">
    <location>
        <begin position="95"/>
        <end position="120"/>
    </location>
</feature>
<dbReference type="Proteomes" id="UP000236990">
    <property type="component" value="Unassembled WGS sequence"/>
</dbReference>
<evidence type="ECO:0000256" key="2">
    <source>
        <dbReference type="ARBA" id="ARBA00022448"/>
    </source>
</evidence>
<evidence type="ECO:0000256" key="4">
    <source>
        <dbReference type="ARBA" id="ARBA00022597"/>
    </source>
</evidence>
<evidence type="ECO:0000313" key="11">
    <source>
        <dbReference type="Proteomes" id="UP000236990"/>
    </source>
</evidence>
<dbReference type="InterPro" id="IPR050303">
    <property type="entry name" value="GatZ_KbaZ_carbometab"/>
</dbReference>
<dbReference type="EMBL" id="NKCZ01000097">
    <property type="protein sequence ID" value="POD85154.1"/>
    <property type="molecule type" value="Genomic_DNA"/>
</dbReference>
<dbReference type="GeneID" id="77215883"/>
<keyword evidence="2" id="KW-0813">Transport</keyword>
<name>A0A2S3U638_LACPN</name>
<proteinExistence type="predicted"/>
<dbReference type="PANTHER" id="PTHR32502:SF8">
    <property type="entry name" value="N-ACETYLGALACTOSAMINE PERMEASE IIC COMPONENT 1"/>
    <property type="match status" value="1"/>
</dbReference>
<keyword evidence="8 9" id="KW-0472">Membrane</keyword>
<evidence type="ECO:0000256" key="7">
    <source>
        <dbReference type="ARBA" id="ARBA00022989"/>
    </source>
</evidence>
<reference evidence="10 11" key="1">
    <citation type="submission" date="2017-06" db="EMBL/GenBank/DDBJ databases">
        <title>Genome sequence of Lactobacillus plantarum subsp. plantarum strain SRCM101258.</title>
        <authorList>
            <person name="Cho S.H."/>
        </authorList>
    </citation>
    <scope>NUCLEOTIDE SEQUENCE [LARGE SCALE GENOMIC DNA]</scope>
    <source>
        <strain evidence="10 11">SRCM101258</strain>
    </source>
</reference>
<keyword evidence="7 9" id="KW-1133">Transmembrane helix</keyword>
<keyword evidence="6 9" id="KW-0812">Transmembrane</keyword>
<protein>
    <submittedName>
        <fullName evidence="10">N-acetylgalactosamine permease IIC component</fullName>
    </submittedName>
</protein>
<keyword evidence="4" id="KW-0762">Sugar transport</keyword>
<dbReference type="PANTHER" id="PTHR32502">
    <property type="entry name" value="N-ACETYLGALACTOSAMINE PERMEASE II COMPONENT-RELATED"/>
    <property type="match status" value="1"/>
</dbReference>
<comment type="subcellular location">
    <subcellularLocation>
        <location evidence="1">Cell membrane</location>
        <topology evidence="1">Multi-pass membrane protein</topology>
    </subcellularLocation>
</comment>
<evidence type="ECO:0000256" key="9">
    <source>
        <dbReference type="SAM" id="Phobius"/>
    </source>
</evidence>
<sequence>MQVTLIQGLLIGLFALIAGIDFWLEGLYIFRPMIVCTVTGAILGNLTLGIIAGGLTELAFAGLTPVGGTQPPNPIMAGIMTVVLAYTTGKTPSTAIGLALPFSILMQYIILFYYSAFSVLTKKLDAYAANVETKKFTRLALLPTVLVALTYGVIAFLCVYGAQEPMKALVNSMPVWLSHGFEIAGNILPAVGFGLLLKSMLKAEYVPYLLLGFTAACFIKFGNLMPVAVIGISLAFIEFYHNKKQTDNEKKLKSMIESASGNGDDGDGI</sequence>
<evidence type="ECO:0000256" key="5">
    <source>
        <dbReference type="ARBA" id="ARBA00022683"/>
    </source>
</evidence>
<evidence type="ECO:0000313" key="10">
    <source>
        <dbReference type="EMBL" id="POD85154.1"/>
    </source>
</evidence>
<feature type="transmembrane region" description="Helical" evidence="9">
    <location>
        <begin position="209"/>
        <end position="237"/>
    </location>
</feature>
<dbReference type="RefSeq" id="WP_011101866.1">
    <property type="nucleotide sequence ID" value="NZ_CP021528.1"/>
</dbReference>
<organism evidence="10 11">
    <name type="scientific">Lactiplantibacillus plantarum subsp. plantarum</name>
    <dbReference type="NCBI Taxonomy" id="337330"/>
    <lineage>
        <taxon>Bacteria</taxon>
        <taxon>Bacillati</taxon>
        <taxon>Bacillota</taxon>
        <taxon>Bacilli</taxon>
        <taxon>Lactobacillales</taxon>
        <taxon>Lactobacillaceae</taxon>
        <taxon>Lactiplantibacillus</taxon>
    </lineage>
</organism>
<dbReference type="PROSITE" id="PS51106">
    <property type="entry name" value="PTS_EIIC_TYPE_4"/>
    <property type="match status" value="1"/>
</dbReference>
<dbReference type="Pfam" id="PF03609">
    <property type="entry name" value="EII-Sor"/>
    <property type="match status" value="1"/>
</dbReference>
<dbReference type="GO" id="GO:0009401">
    <property type="term" value="P:phosphoenolpyruvate-dependent sugar phosphotransferase system"/>
    <property type="evidence" value="ECO:0007669"/>
    <property type="project" value="UniProtKB-KW"/>
</dbReference>
<dbReference type="AlphaFoldDB" id="A0A2S3U638"/>
<accession>A0A2S3U638</accession>
<evidence type="ECO:0000256" key="3">
    <source>
        <dbReference type="ARBA" id="ARBA00022475"/>
    </source>
</evidence>
<evidence type="ECO:0000256" key="1">
    <source>
        <dbReference type="ARBA" id="ARBA00004651"/>
    </source>
</evidence>